<dbReference type="EMBL" id="BOOR01000004">
    <property type="protein sequence ID" value="GII52123.1"/>
    <property type="molecule type" value="Genomic_DNA"/>
</dbReference>
<protein>
    <submittedName>
        <fullName evidence="2">Uncharacterized protein</fullName>
    </submittedName>
</protein>
<proteinExistence type="predicted"/>
<gene>
    <name evidence="2" type="ORF">Pth03_05120</name>
</gene>
<organism evidence="2 3">
    <name type="scientific">Planotetraspora thailandica</name>
    <dbReference type="NCBI Taxonomy" id="487172"/>
    <lineage>
        <taxon>Bacteria</taxon>
        <taxon>Bacillati</taxon>
        <taxon>Actinomycetota</taxon>
        <taxon>Actinomycetes</taxon>
        <taxon>Streptosporangiales</taxon>
        <taxon>Streptosporangiaceae</taxon>
        <taxon>Planotetraspora</taxon>
    </lineage>
</organism>
<evidence type="ECO:0000313" key="2">
    <source>
        <dbReference type="EMBL" id="GII52123.1"/>
    </source>
</evidence>
<keyword evidence="3" id="KW-1185">Reference proteome</keyword>
<comment type="caution">
    <text evidence="2">The sequence shown here is derived from an EMBL/GenBank/DDBJ whole genome shotgun (WGS) entry which is preliminary data.</text>
</comment>
<sequence>MHRSHPDRRDRVVQHGDHFVDRVLHQEVVEQLAALLADHRVEVAQTRPDRRDGRWAAVEQVAVGRTGPRRAAKSFHHAFVTEIRQTQHGNHAITAGRAGQPNKRPDDHLMLQGGPV</sequence>
<dbReference type="Proteomes" id="UP000605992">
    <property type="component" value="Unassembled WGS sequence"/>
</dbReference>
<evidence type="ECO:0000313" key="3">
    <source>
        <dbReference type="Proteomes" id="UP000605992"/>
    </source>
</evidence>
<feature type="region of interest" description="Disordered" evidence="1">
    <location>
        <begin position="87"/>
        <end position="116"/>
    </location>
</feature>
<accession>A0A8J3UU96</accession>
<reference evidence="2" key="1">
    <citation type="submission" date="2021-01" db="EMBL/GenBank/DDBJ databases">
        <title>Whole genome shotgun sequence of Planotetraspora thailandica NBRC 104271.</title>
        <authorList>
            <person name="Komaki H."/>
            <person name="Tamura T."/>
        </authorList>
    </citation>
    <scope>NUCLEOTIDE SEQUENCE</scope>
    <source>
        <strain evidence="2">NBRC 104271</strain>
    </source>
</reference>
<name>A0A8J3UU96_9ACTN</name>
<dbReference type="AlphaFoldDB" id="A0A8J3UU96"/>
<evidence type="ECO:0000256" key="1">
    <source>
        <dbReference type="SAM" id="MobiDB-lite"/>
    </source>
</evidence>